<gene>
    <name evidence="1" type="ORF">PCON_10950</name>
</gene>
<sequence>MVSLRHHQLKLLTTLPAVNLHEIYLSNSASQHTPLISPIRIGDSTRGISPRISELNFISISAFRQSHPGS</sequence>
<proteinExistence type="predicted"/>
<accession>U4LB66</accession>
<dbReference type="Proteomes" id="UP000018144">
    <property type="component" value="Unassembled WGS sequence"/>
</dbReference>
<name>U4LB66_PYROM</name>
<keyword evidence="2" id="KW-1185">Reference proteome</keyword>
<dbReference type="EMBL" id="HF935612">
    <property type="protein sequence ID" value="CCX11356.1"/>
    <property type="molecule type" value="Genomic_DNA"/>
</dbReference>
<protein>
    <submittedName>
        <fullName evidence="1">Uncharacterized protein</fullName>
    </submittedName>
</protein>
<organism evidence="1 2">
    <name type="scientific">Pyronema omphalodes (strain CBS 100304)</name>
    <name type="common">Pyronema confluens</name>
    <dbReference type="NCBI Taxonomy" id="1076935"/>
    <lineage>
        <taxon>Eukaryota</taxon>
        <taxon>Fungi</taxon>
        <taxon>Dikarya</taxon>
        <taxon>Ascomycota</taxon>
        <taxon>Pezizomycotina</taxon>
        <taxon>Pezizomycetes</taxon>
        <taxon>Pezizales</taxon>
        <taxon>Pyronemataceae</taxon>
        <taxon>Pyronema</taxon>
    </lineage>
</organism>
<dbReference type="AlphaFoldDB" id="U4LB66"/>
<reference evidence="1 2" key="1">
    <citation type="journal article" date="2013" name="PLoS Genet.">
        <title>The genome and development-dependent transcriptomes of Pyronema confluens: a window into fungal evolution.</title>
        <authorList>
            <person name="Traeger S."/>
            <person name="Altegoer F."/>
            <person name="Freitag M."/>
            <person name="Gabaldon T."/>
            <person name="Kempken F."/>
            <person name="Kumar A."/>
            <person name="Marcet-Houben M."/>
            <person name="Poggeler S."/>
            <person name="Stajich J.E."/>
            <person name="Nowrousian M."/>
        </authorList>
    </citation>
    <scope>NUCLEOTIDE SEQUENCE [LARGE SCALE GENOMIC DNA]</scope>
    <source>
        <strain evidence="2">CBS 100304</strain>
        <tissue evidence="1">Vegetative mycelium</tissue>
    </source>
</reference>
<evidence type="ECO:0000313" key="1">
    <source>
        <dbReference type="EMBL" id="CCX11356.1"/>
    </source>
</evidence>
<evidence type="ECO:0000313" key="2">
    <source>
        <dbReference type="Proteomes" id="UP000018144"/>
    </source>
</evidence>